<accession>A0A2P7B5A4</accession>
<keyword evidence="1" id="KW-1133">Transmembrane helix</keyword>
<sequence length="90" mass="10113">MRRNIECEPEYLRDRIEETNNLGRRYLVSIALLAVLIATIEGGFRVSDLSAEPQSVLPLAVRQASLEQPAHALCAILYPAMHASERRPQI</sequence>
<keyword evidence="3" id="KW-1185">Reference proteome</keyword>
<dbReference type="Proteomes" id="UP000241764">
    <property type="component" value="Unassembled WGS sequence"/>
</dbReference>
<gene>
    <name evidence="2" type="ORF">CU103_22790</name>
</gene>
<feature type="transmembrane region" description="Helical" evidence="1">
    <location>
        <begin position="26"/>
        <end position="44"/>
    </location>
</feature>
<dbReference type="EMBL" id="PGGM01000012">
    <property type="protein sequence ID" value="PSH61636.1"/>
    <property type="molecule type" value="Genomic_DNA"/>
</dbReference>
<comment type="caution">
    <text evidence="2">The sequence shown here is derived from an EMBL/GenBank/DDBJ whole genome shotgun (WGS) entry which is preliminary data.</text>
</comment>
<name>A0A2P7B5A4_9HYPH</name>
<organism evidence="2 3">
    <name type="scientific">Phyllobacterium sophorae</name>
    <dbReference type="NCBI Taxonomy" id="1520277"/>
    <lineage>
        <taxon>Bacteria</taxon>
        <taxon>Pseudomonadati</taxon>
        <taxon>Pseudomonadota</taxon>
        <taxon>Alphaproteobacteria</taxon>
        <taxon>Hyphomicrobiales</taxon>
        <taxon>Phyllobacteriaceae</taxon>
        <taxon>Phyllobacterium</taxon>
    </lineage>
</organism>
<proteinExistence type="predicted"/>
<evidence type="ECO:0000313" key="2">
    <source>
        <dbReference type="EMBL" id="PSH61636.1"/>
    </source>
</evidence>
<evidence type="ECO:0000313" key="3">
    <source>
        <dbReference type="Proteomes" id="UP000241764"/>
    </source>
</evidence>
<keyword evidence="1" id="KW-0472">Membrane</keyword>
<dbReference type="AlphaFoldDB" id="A0A2P7B5A4"/>
<protein>
    <submittedName>
        <fullName evidence="2">Uncharacterized protein</fullName>
    </submittedName>
</protein>
<keyword evidence="1" id="KW-0812">Transmembrane</keyword>
<reference evidence="3" key="1">
    <citation type="submission" date="2017-11" db="EMBL/GenBank/DDBJ databases">
        <authorList>
            <person name="Kuznetsova I."/>
            <person name="Sazanova A."/>
            <person name="Chirak E."/>
            <person name="Safronova V."/>
            <person name="Willems A."/>
        </authorList>
    </citation>
    <scope>NUCLEOTIDE SEQUENCE [LARGE SCALE GENOMIC DNA]</scope>
    <source>
        <strain evidence="3">CCBAU 03422</strain>
    </source>
</reference>
<evidence type="ECO:0000256" key="1">
    <source>
        <dbReference type="SAM" id="Phobius"/>
    </source>
</evidence>